<sequence length="83" mass="9367">MANTSNLDIISSNPVKDRLCAFRQLFESTRVDLGVVESSNTMQAVLSAATGYRNGPTRKKAKFKDRLFRRWTLFDFASSAFLT</sequence>
<organism evidence="1 2">
    <name type="scientific">Sclerotinia sclerotiorum (strain ATCC 18683 / 1980 / Ss-1)</name>
    <name type="common">White mold</name>
    <name type="synonym">Whetzelinia sclerotiorum</name>
    <dbReference type="NCBI Taxonomy" id="665079"/>
    <lineage>
        <taxon>Eukaryota</taxon>
        <taxon>Fungi</taxon>
        <taxon>Dikarya</taxon>
        <taxon>Ascomycota</taxon>
        <taxon>Pezizomycotina</taxon>
        <taxon>Leotiomycetes</taxon>
        <taxon>Helotiales</taxon>
        <taxon>Sclerotiniaceae</taxon>
        <taxon>Sclerotinia</taxon>
    </lineage>
</organism>
<proteinExistence type="predicted"/>
<evidence type="ECO:0000313" key="2">
    <source>
        <dbReference type="Proteomes" id="UP000177798"/>
    </source>
</evidence>
<accession>A0A1D9QMS8</accession>
<dbReference type="EMBL" id="CP017829">
    <property type="protein sequence ID" value="APA16231.1"/>
    <property type="molecule type" value="Genomic_DNA"/>
</dbReference>
<dbReference type="VEuPathDB" id="FungiDB:sscle_16g110010"/>
<dbReference type="Proteomes" id="UP000177798">
    <property type="component" value="Chromosome 16"/>
</dbReference>
<dbReference type="AlphaFoldDB" id="A0A1D9QMS8"/>
<protein>
    <submittedName>
        <fullName evidence="1">Uncharacterized protein</fullName>
    </submittedName>
</protein>
<gene>
    <name evidence="1" type="ORF">sscle_16g110010</name>
</gene>
<reference evidence="2" key="1">
    <citation type="journal article" date="2017" name="Genome Biol. Evol.">
        <title>The complete genome sequence of the phytopathogenic fungus Sclerotinia sclerotiorum reveals insights into the genome architecture of broad host range pathogens.</title>
        <authorList>
            <person name="Derbyshire M."/>
            <person name="Denton-Giles M."/>
            <person name="Hegedus D."/>
            <person name="Seifbarghy S."/>
            <person name="Rollins J."/>
            <person name="van Kan J."/>
            <person name="Seidl M.F."/>
            <person name="Faino L."/>
            <person name="Mbengue M."/>
            <person name="Navaud O."/>
            <person name="Raffaele S."/>
            <person name="Hammond-Kosack K."/>
            <person name="Heard S."/>
            <person name="Oliver R."/>
        </authorList>
    </citation>
    <scope>NUCLEOTIDE SEQUENCE [LARGE SCALE GENOMIC DNA]</scope>
    <source>
        <strain evidence="2">ATCC 18683 / 1980 / Ss-1</strain>
    </source>
</reference>
<name>A0A1D9QMS8_SCLS1</name>
<evidence type="ECO:0000313" key="1">
    <source>
        <dbReference type="EMBL" id="APA16231.1"/>
    </source>
</evidence>
<dbReference type="OrthoDB" id="3549610at2759"/>